<dbReference type="SUPFAM" id="SSF81383">
    <property type="entry name" value="F-box domain"/>
    <property type="match status" value="1"/>
</dbReference>
<dbReference type="InterPro" id="IPR001810">
    <property type="entry name" value="F-box_dom"/>
</dbReference>
<dbReference type="Pfam" id="PF12937">
    <property type="entry name" value="F-box-like"/>
    <property type="match status" value="1"/>
</dbReference>
<dbReference type="AlphaFoldDB" id="A8NVR9"/>
<dbReference type="KEGG" id="cci:CC1G_04054"/>
<dbReference type="Gene3D" id="1.20.1280.50">
    <property type="match status" value="1"/>
</dbReference>
<dbReference type="EMBL" id="AACS02000004">
    <property type="protein sequence ID" value="EAU84958.1"/>
    <property type="molecule type" value="Genomic_DNA"/>
</dbReference>
<feature type="domain" description="F-box" evidence="1">
    <location>
        <begin position="46"/>
        <end position="100"/>
    </location>
</feature>
<dbReference type="OMA" id="EHESFEI"/>
<dbReference type="OrthoDB" id="3172239at2759"/>
<gene>
    <name evidence="2" type="ORF">CC1G_04054</name>
</gene>
<organism evidence="2 3">
    <name type="scientific">Coprinopsis cinerea (strain Okayama-7 / 130 / ATCC MYA-4618 / FGSC 9003)</name>
    <name type="common">Inky cap fungus</name>
    <name type="synonym">Hormographiella aspergillata</name>
    <dbReference type="NCBI Taxonomy" id="240176"/>
    <lineage>
        <taxon>Eukaryota</taxon>
        <taxon>Fungi</taxon>
        <taxon>Dikarya</taxon>
        <taxon>Basidiomycota</taxon>
        <taxon>Agaricomycotina</taxon>
        <taxon>Agaricomycetes</taxon>
        <taxon>Agaricomycetidae</taxon>
        <taxon>Agaricales</taxon>
        <taxon>Agaricineae</taxon>
        <taxon>Psathyrellaceae</taxon>
        <taxon>Coprinopsis</taxon>
    </lineage>
</organism>
<reference evidence="2 3" key="1">
    <citation type="journal article" date="2010" name="Proc. Natl. Acad. Sci. U.S.A.">
        <title>Insights into evolution of multicellular fungi from the assembled chromosomes of the mushroom Coprinopsis cinerea (Coprinus cinereus).</title>
        <authorList>
            <person name="Stajich J.E."/>
            <person name="Wilke S.K."/>
            <person name="Ahren D."/>
            <person name="Au C.H."/>
            <person name="Birren B.W."/>
            <person name="Borodovsky M."/>
            <person name="Burns C."/>
            <person name="Canback B."/>
            <person name="Casselton L.A."/>
            <person name="Cheng C.K."/>
            <person name="Deng J."/>
            <person name="Dietrich F.S."/>
            <person name="Fargo D.C."/>
            <person name="Farman M.L."/>
            <person name="Gathman A.C."/>
            <person name="Goldberg J."/>
            <person name="Guigo R."/>
            <person name="Hoegger P.J."/>
            <person name="Hooker J.B."/>
            <person name="Huggins A."/>
            <person name="James T.Y."/>
            <person name="Kamada T."/>
            <person name="Kilaru S."/>
            <person name="Kodira C."/>
            <person name="Kues U."/>
            <person name="Kupfer D."/>
            <person name="Kwan H.S."/>
            <person name="Lomsadze A."/>
            <person name="Li W."/>
            <person name="Lilly W.W."/>
            <person name="Ma L.J."/>
            <person name="Mackey A.J."/>
            <person name="Manning G."/>
            <person name="Martin F."/>
            <person name="Muraguchi H."/>
            <person name="Natvig D.O."/>
            <person name="Palmerini H."/>
            <person name="Ramesh M.A."/>
            <person name="Rehmeyer C.J."/>
            <person name="Roe B.A."/>
            <person name="Shenoy N."/>
            <person name="Stanke M."/>
            <person name="Ter-Hovhannisyan V."/>
            <person name="Tunlid A."/>
            <person name="Velagapudi R."/>
            <person name="Vision T.J."/>
            <person name="Zeng Q."/>
            <person name="Zolan M.E."/>
            <person name="Pukkila P.J."/>
        </authorList>
    </citation>
    <scope>NUCLEOTIDE SEQUENCE [LARGE SCALE GENOMIC DNA]</scope>
    <source>
        <strain evidence="3">Okayama-7 / 130 / ATCC MYA-4618 / FGSC 9003</strain>
    </source>
</reference>
<keyword evidence="3" id="KW-1185">Reference proteome</keyword>
<accession>A8NVR9</accession>
<dbReference type="InterPro" id="IPR036047">
    <property type="entry name" value="F-box-like_dom_sf"/>
</dbReference>
<evidence type="ECO:0000313" key="3">
    <source>
        <dbReference type="Proteomes" id="UP000001861"/>
    </source>
</evidence>
<dbReference type="PROSITE" id="PS50181">
    <property type="entry name" value="FBOX"/>
    <property type="match status" value="1"/>
</dbReference>
<dbReference type="InParanoid" id="A8NVR9"/>
<proteinExistence type="predicted"/>
<dbReference type="GeneID" id="6013293"/>
<dbReference type="VEuPathDB" id="FungiDB:CC1G_04054"/>
<sequence length="595" mass="68112">MDPVSAARDELERRIATLEGEAKALEDQDMKKRTHASHIKSQLNCLLPIFQLPNEVLQRIFQNIRAACEPADYGPIISVTLVCRHWRDVATNQRELWSHITDDPRDFVPILLERSKSSRLTVGLRNPPPRRRPAYLAERAIWKAVRERIDRVESLDIARPWDFLVDYVHHLWPKTIPILQALSLTNLSDTTSAPAESTELPFQERESLKKMPQLRSLKLVNCGIGWNCLLLRNLTVFHIANRVANADRVCPAAFLDALEGMKQLADLNIDITLPSLLHPKTRNRMVALNCLESLKITGRFNECHQFLERILIPETTVVRVCCYEETDVGVTANISLVPQRLTGSPSASTSRSSPTTVRFTRPKLRSLEIFSGWEMNEEGEPKAEYYAWPERIDFSLPLPNRHLCYEVPQHFGMTGTYPLLRSLDLANIVSLSLKEWRSDFAEIGNVLDDFEAVEDLFVTEPTILFTMNVVQEHTTEVLGERNNGVFETLPKLKNITFGKLVFKNPSLYCCPQAYDTRQHIGFQQLWDLVDGREKLGAKIETIQFLDCWNLSVEQVEKLKTAVGKVIWSGTEQWLEPMLCTKCKDCRQRRSEGTIQ</sequence>
<protein>
    <recommendedName>
        <fullName evidence="1">F-box domain-containing protein</fullName>
    </recommendedName>
</protein>
<evidence type="ECO:0000259" key="1">
    <source>
        <dbReference type="PROSITE" id="PS50181"/>
    </source>
</evidence>
<dbReference type="RefSeq" id="XP_001836741.1">
    <property type="nucleotide sequence ID" value="XM_001836689.2"/>
</dbReference>
<dbReference type="Proteomes" id="UP000001861">
    <property type="component" value="Unassembled WGS sequence"/>
</dbReference>
<name>A8NVR9_COPC7</name>
<comment type="caution">
    <text evidence="2">The sequence shown here is derived from an EMBL/GenBank/DDBJ whole genome shotgun (WGS) entry which is preliminary data.</text>
</comment>
<evidence type="ECO:0000313" key="2">
    <source>
        <dbReference type="EMBL" id="EAU84958.1"/>
    </source>
</evidence>